<dbReference type="EMBL" id="JBAMIC010000003">
    <property type="protein sequence ID" value="KAK7111011.1"/>
    <property type="molecule type" value="Genomic_DNA"/>
</dbReference>
<sequence>MLRVCVLFGLLVAVKAQIHGGHVYEQAFHAADKDGNHFITMDEFTQVAQGFDINKDGQVSKQEFVTAFESATVGAQSPSANHQAAETLYAAVDTGSAGTVPLAQMSKLFQLFDADGDGQVSNLEFLEEWRKVRSLSFRHTQFGGSPSQIRPGVDMG</sequence>
<evidence type="ECO:0000256" key="1">
    <source>
        <dbReference type="ARBA" id="ARBA00022837"/>
    </source>
</evidence>
<dbReference type="PROSITE" id="PS50222">
    <property type="entry name" value="EF_HAND_2"/>
    <property type="match status" value="2"/>
</dbReference>
<evidence type="ECO:0000256" key="2">
    <source>
        <dbReference type="SAM" id="SignalP"/>
    </source>
</evidence>
<dbReference type="InterPro" id="IPR011992">
    <property type="entry name" value="EF-hand-dom_pair"/>
</dbReference>
<dbReference type="AlphaFoldDB" id="A0AAN9BR24"/>
<feature type="domain" description="EF-hand" evidence="3">
    <location>
        <begin position="100"/>
        <end position="135"/>
    </location>
</feature>
<evidence type="ECO:0000259" key="3">
    <source>
        <dbReference type="PROSITE" id="PS50222"/>
    </source>
</evidence>
<dbReference type="Pfam" id="PF13202">
    <property type="entry name" value="EF-hand_5"/>
    <property type="match status" value="3"/>
</dbReference>
<proteinExistence type="predicted"/>
<dbReference type="SUPFAM" id="SSF47473">
    <property type="entry name" value="EF-hand"/>
    <property type="match status" value="1"/>
</dbReference>
<keyword evidence="5" id="KW-1185">Reference proteome</keyword>
<keyword evidence="2" id="KW-0732">Signal</keyword>
<dbReference type="Gene3D" id="1.10.238.10">
    <property type="entry name" value="EF-hand"/>
    <property type="match status" value="1"/>
</dbReference>
<name>A0AAN9BR24_9CAEN</name>
<reference evidence="4 5" key="1">
    <citation type="submission" date="2024-02" db="EMBL/GenBank/DDBJ databases">
        <title>Chromosome-scale genome assembly of the rough periwinkle Littorina saxatilis.</title>
        <authorList>
            <person name="De Jode A."/>
            <person name="Faria R."/>
            <person name="Formenti G."/>
            <person name="Sims Y."/>
            <person name="Smith T.P."/>
            <person name="Tracey A."/>
            <person name="Wood J.M.D."/>
            <person name="Zagrodzka Z.B."/>
            <person name="Johannesson K."/>
            <person name="Butlin R.K."/>
            <person name="Leder E.H."/>
        </authorList>
    </citation>
    <scope>NUCLEOTIDE SEQUENCE [LARGE SCALE GENOMIC DNA]</scope>
    <source>
        <strain evidence="4">Snail1</strain>
        <tissue evidence="4">Muscle</tissue>
    </source>
</reference>
<feature type="signal peptide" evidence="2">
    <location>
        <begin position="1"/>
        <end position="16"/>
    </location>
</feature>
<dbReference type="PROSITE" id="PS00018">
    <property type="entry name" value="EF_HAND_1"/>
    <property type="match status" value="2"/>
</dbReference>
<dbReference type="InterPro" id="IPR002048">
    <property type="entry name" value="EF_hand_dom"/>
</dbReference>
<accession>A0AAN9BR24</accession>
<feature type="domain" description="EF-hand" evidence="3">
    <location>
        <begin position="19"/>
        <end position="54"/>
    </location>
</feature>
<feature type="chain" id="PRO_5042915461" description="EF-hand domain-containing protein" evidence="2">
    <location>
        <begin position="17"/>
        <end position="156"/>
    </location>
</feature>
<organism evidence="4 5">
    <name type="scientific">Littorina saxatilis</name>
    <dbReference type="NCBI Taxonomy" id="31220"/>
    <lineage>
        <taxon>Eukaryota</taxon>
        <taxon>Metazoa</taxon>
        <taxon>Spiralia</taxon>
        <taxon>Lophotrochozoa</taxon>
        <taxon>Mollusca</taxon>
        <taxon>Gastropoda</taxon>
        <taxon>Caenogastropoda</taxon>
        <taxon>Littorinimorpha</taxon>
        <taxon>Littorinoidea</taxon>
        <taxon>Littorinidae</taxon>
        <taxon>Littorina</taxon>
    </lineage>
</organism>
<comment type="caution">
    <text evidence="4">The sequence shown here is derived from an EMBL/GenBank/DDBJ whole genome shotgun (WGS) entry which is preliminary data.</text>
</comment>
<dbReference type="InterPro" id="IPR018247">
    <property type="entry name" value="EF_Hand_1_Ca_BS"/>
</dbReference>
<gene>
    <name evidence="4" type="ORF">V1264_014797</name>
</gene>
<dbReference type="GO" id="GO:0005509">
    <property type="term" value="F:calcium ion binding"/>
    <property type="evidence" value="ECO:0007669"/>
    <property type="project" value="InterPro"/>
</dbReference>
<dbReference type="SMART" id="SM00054">
    <property type="entry name" value="EFh"/>
    <property type="match status" value="2"/>
</dbReference>
<dbReference type="Proteomes" id="UP001374579">
    <property type="component" value="Unassembled WGS sequence"/>
</dbReference>
<keyword evidence="1" id="KW-0106">Calcium</keyword>
<evidence type="ECO:0000313" key="4">
    <source>
        <dbReference type="EMBL" id="KAK7111011.1"/>
    </source>
</evidence>
<evidence type="ECO:0000313" key="5">
    <source>
        <dbReference type="Proteomes" id="UP001374579"/>
    </source>
</evidence>
<protein>
    <recommendedName>
        <fullName evidence="3">EF-hand domain-containing protein</fullName>
    </recommendedName>
</protein>